<evidence type="ECO:0000313" key="4">
    <source>
        <dbReference type="Proteomes" id="UP000587415"/>
    </source>
</evidence>
<organism evidence="3 4">
    <name type="scientific">Brevundimonas alba</name>
    <dbReference type="NCBI Taxonomy" id="74314"/>
    <lineage>
        <taxon>Bacteria</taxon>
        <taxon>Pseudomonadati</taxon>
        <taxon>Pseudomonadota</taxon>
        <taxon>Alphaproteobacteria</taxon>
        <taxon>Caulobacterales</taxon>
        <taxon>Caulobacteraceae</taxon>
        <taxon>Brevundimonas</taxon>
    </lineage>
</organism>
<proteinExistence type="predicted"/>
<gene>
    <name evidence="3" type="ORF">GGQ87_002233</name>
</gene>
<feature type="compositionally biased region" description="Low complexity" evidence="1">
    <location>
        <begin position="76"/>
        <end position="85"/>
    </location>
</feature>
<feature type="signal peptide" evidence="2">
    <location>
        <begin position="1"/>
        <end position="26"/>
    </location>
</feature>
<evidence type="ECO:0000256" key="2">
    <source>
        <dbReference type="SAM" id="SignalP"/>
    </source>
</evidence>
<reference evidence="3 4" key="1">
    <citation type="submission" date="2020-03" db="EMBL/GenBank/DDBJ databases">
        <title>Genomic Encyclopedia of Type Strains, Phase IV (KMG-IV): sequencing the most valuable type-strain genomes for metagenomic binning, comparative biology and taxonomic classification.</title>
        <authorList>
            <person name="Goeker M."/>
        </authorList>
    </citation>
    <scope>NUCLEOTIDE SEQUENCE [LARGE SCALE GENOMIC DNA]</scope>
    <source>
        <strain evidence="3 4">DSM 4736</strain>
    </source>
</reference>
<keyword evidence="2" id="KW-0732">Signal</keyword>
<accession>A0A7X5YLH2</accession>
<evidence type="ECO:0000313" key="3">
    <source>
        <dbReference type="EMBL" id="NJC41938.1"/>
    </source>
</evidence>
<dbReference type="EMBL" id="JAATJM010000002">
    <property type="protein sequence ID" value="NJC41938.1"/>
    <property type="molecule type" value="Genomic_DNA"/>
</dbReference>
<evidence type="ECO:0000256" key="1">
    <source>
        <dbReference type="SAM" id="MobiDB-lite"/>
    </source>
</evidence>
<evidence type="ECO:0008006" key="5">
    <source>
        <dbReference type="Google" id="ProtNLM"/>
    </source>
</evidence>
<keyword evidence="4" id="KW-1185">Reference proteome</keyword>
<protein>
    <recommendedName>
        <fullName evidence="5">DUF2946 domain-containing protein</fullName>
    </recommendedName>
</protein>
<dbReference type="RefSeq" id="WP_168047810.1">
    <property type="nucleotide sequence ID" value="NZ_JAATJM010000002.1"/>
</dbReference>
<feature type="compositionally biased region" description="Pro residues" evidence="1">
    <location>
        <begin position="101"/>
        <end position="112"/>
    </location>
</feature>
<feature type="compositionally biased region" description="Low complexity" evidence="1">
    <location>
        <begin position="25"/>
        <end position="35"/>
    </location>
</feature>
<name>A0A7X5YLH2_9CAUL</name>
<comment type="caution">
    <text evidence="3">The sequence shown here is derived from an EMBL/GenBank/DDBJ whole genome shotgun (WGS) entry which is preliminary data.</text>
</comment>
<feature type="region of interest" description="Disordered" evidence="1">
    <location>
        <begin position="25"/>
        <end position="54"/>
    </location>
</feature>
<feature type="region of interest" description="Disordered" evidence="1">
    <location>
        <begin position="76"/>
        <end position="112"/>
    </location>
</feature>
<dbReference type="Proteomes" id="UP000587415">
    <property type="component" value="Unassembled WGS sequence"/>
</dbReference>
<feature type="chain" id="PRO_5030763736" description="DUF2946 domain-containing protein" evidence="2">
    <location>
        <begin position="27"/>
        <end position="112"/>
    </location>
</feature>
<dbReference type="AlphaFoldDB" id="A0A7X5YLH2"/>
<sequence length="112" mass="11474">MRALQALMMLLGALAVLMTGALPASAGGAATSAPPCHQERSHRGAAETPSPASGKMMKAMDCCVGCVAAPQLRSPEPVRVVSPRPTKLPLPAAMPVGEQPAPEPHPPRPILL</sequence>